<gene>
    <name evidence="2" type="ORF">FHU33_0416</name>
</gene>
<sequence length="332" mass="36625">MHPILRARADQQLGLFTAVDAREAGYEHAEVRRLCRSGTWVRLRRGIYTTPDALDRARSASARHRIDCLAVVLELGRPTTVASHASAARLHGLPLRRDIAGTVRLTDADVWRRGRGFLLKQAPLRIGEIQRSGPLRVTSAARTLIDCAREWGLDDSVVAMDAALLSRKLTGGELRSAAAAARSWPGGLNAVRAVSLADGRAESPLETRGRLRILGAGLPTPELQVEIRTGGRLVAVVDAWFEEAAVAVEFDGQVKYTDPWRGQSPERALWEEKRREDELRGLDIRVVRIADADLGPPWARLETRLRELVSTAGPTRRRFSATARDLGRRRAG</sequence>
<evidence type="ECO:0000313" key="3">
    <source>
        <dbReference type="Proteomes" id="UP000319865"/>
    </source>
</evidence>
<feature type="domain" description="AbiEi antitoxin N-terminal" evidence="1">
    <location>
        <begin position="5"/>
        <end position="49"/>
    </location>
</feature>
<dbReference type="EMBL" id="VFQE01000001">
    <property type="protein sequence ID" value="TQN41062.1"/>
    <property type="molecule type" value="Genomic_DNA"/>
</dbReference>
<dbReference type="AlphaFoldDB" id="A0A543PAG1"/>
<dbReference type="RefSeq" id="WP_142023850.1">
    <property type="nucleotide sequence ID" value="NZ_VFQE01000001.1"/>
</dbReference>
<evidence type="ECO:0000259" key="1">
    <source>
        <dbReference type="Pfam" id="PF13338"/>
    </source>
</evidence>
<keyword evidence="3" id="KW-1185">Reference proteome</keyword>
<evidence type="ECO:0000313" key="2">
    <source>
        <dbReference type="EMBL" id="TQN41062.1"/>
    </source>
</evidence>
<dbReference type="Proteomes" id="UP000319865">
    <property type="component" value="Unassembled WGS sequence"/>
</dbReference>
<comment type="caution">
    <text evidence="2">The sequence shown here is derived from an EMBL/GenBank/DDBJ whole genome shotgun (WGS) entry which is preliminary data.</text>
</comment>
<organism evidence="2 3">
    <name type="scientific">Blastococcus colisei</name>
    <dbReference type="NCBI Taxonomy" id="1564162"/>
    <lineage>
        <taxon>Bacteria</taxon>
        <taxon>Bacillati</taxon>
        <taxon>Actinomycetota</taxon>
        <taxon>Actinomycetes</taxon>
        <taxon>Geodermatophilales</taxon>
        <taxon>Geodermatophilaceae</taxon>
        <taxon>Blastococcus</taxon>
    </lineage>
</organism>
<proteinExistence type="predicted"/>
<dbReference type="Pfam" id="PF13338">
    <property type="entry name" value="AbiEi_4"/>
    <property type="match status" value="1"/>
</dbReference>
<protein>
    <submittedName>
        <fullName evidence="2">Putative AbiEi antitoxin of type IV toxin-antitoxin system</fullName>
    </submittedName>
</protein>
<dbReference type="OrthoDB" id="5143202at2"/>
<accession>A0A543PAG1</accession>
<dbReference type="InterPro" id="IPR025159">
    <property type="entry name" value="AbiEi_N"/>
</dbReference>
<name>A0A543PAG1_9ACTN</name>
<reference evidence="2 3" key="1">
    <citation type="submission" date="2019-06" db="EMBL/GenBank/DDBJ databases">
        <title>Sequencing the genomes of 1000 actinobacteria strains.</title>
        <authorList>
            <person name="Klenk H.-P."/>
        </authorList>
    </citation>
    <scope>NUCLEOTIDE SEQUENCE [LARGE SCALE GENOMIC DNA]</scope>
    <source>
        <strain evidence="2 3">DSM 46837</strain>
    </source>
</reference>